<keyword evidence="2" id="KW-0472">Membrane</keyword>
<gene>
    <name evidence="3" type="ORF">PGQ11_013489</name>
</gene>
<proteinExistence type="predicted"/>
<dbReference type="EMBL" id="JAPCWZ010000009">
    <property type="protein sequence ID" value="KAK8851010.1"/>
    <property type="molecule type" value="Genomic_DNA"/>
</dbReference>
<sequence>MSIFSSPDEANLGSLNIEPLLPCPPLPNIVSEWAAILPLVCHLAGQRDDYNTSGDVALMGRLSVGLFPRLGTLSGLARLLDRATKYLDYASTRGGTSRTVWDVKWGSVFPCANGAACAVISEFLLTRDRKPPQRMPETLSSLSEKSDGDEKCTPQSRFRIRPVISSFSSGLRRSTLKAEKVNEEGFRRCQLLHVYRLYRKPKRHSLGDQITQLRLSIPGQLVCFVILIGLAVLLCLFGCFGSATLIACTSVSELVAMRVPIRRPSTYLQNNEAHDACMLTAPHENATEWHLYIGDRGIVDTLLNKPMFVVPEGRSAHLAARWFWFANVLQLAAMTFVAAQKGWDGVLMLALLAIHWALRWFSSGQDLARDWLAREGIDGDVRSFEFGGRYAMMGGIQVLSGSTATRWMDTILAPHPRREAWLKVLRGEESTESFGNHDASWLEYMSEASFASAQVLKSTFGVVNCQASV</sequence>
<feature type="region of interest" description="Disordered" evidence="1">
    <location>
        <begin position="131"/>
        <end position="153"/>
    </location>
</feature>
<evidence type="ECO:0000256" key="1">
    <source>
        <dbReference type="SAM" id="MobiDB-lite"/>
    </source>
</evidence>
<comment type="caution">
    <text evidence="3">The sequence shown here is derived from an EMBL/GenBank/DDBJ whole genome shotgun (WGS) entry which is preliminary data.</text>
</comment>
<organism evidence="3 4">
    <name type="scientific">Apiospora arundinis</name>
    <dbReference type="NCBI Taxonomy" id="335852"/>
    <lineage>
        <taxon>Eukaryota</taxon>
        <taxon>Fungi</taxon>
        <taxon>Dikarya</taxon>
        <taxon>Ascomycota</taxon>
        <taxon>Pezizomycotina</taxon>
        <taxon>Sordariomycetes</taxon>
        <taxon>Xylariomycetidae</taxon>
        <taxon>Amphisphaeriales</taxon>
        <taxon>Apiosporaceae</taxon>
        <taxon>Apiospora</taxon>
    </lineage>
</organism>
<name>A0ABR2HPI9_9PEZI</name>
<keyword evidence="2" id="KW-0812">Transmembrane</keyword>
<evidence type="ECO:0000313" key="3">
    <source>
        <dbReference type="EMBL" id="KAK8851010.1"/>
    </source>
</evidence>
<reference evidence="3 4" key="1">
    <citation type="journal article" date="2024" name="IMA Fungus">
        <title>Apiospora arundinis, a panoply of carbohydrate-active enzymes and secondary metabolites.</title>
        <authorList>
            <person name="Sorensen T."/>
            <person name="Petersen C."/>
            <person name="Muurmann A.T."/>
            <person name="Christiansen J.V."/>
            <person name="Brundto M.L."/>
            <person name="Overgaard C.K."/>
            <person name="Boysen A.T."/>
            <person name="Wollenberg R.D."/>
            <person name="Larsen T.O."/>
            <person name="Sorensen J.L."/>
            <person name="Nielsen K.L."/>
            <person name="Sondergaard T.E."/>
        </authorList>
    </citation>
    <scope>NUCLEOTIDE SEQUENCE [LARGE SCALE GENOMIC DNA]</scope>
    <source>
        <strain evidence="3 4">AAU 773</strain>
    </source>
</reference>
<dbReference type="Proteomes" id="UP001390339">
    <property type="component" value="Unassembled WGS sequence"/>
</dbReference>
<keyword evidence="4" id="KW-1185">Reference proteome</keyword>
<keyword evidence="2" id="KW-1133">Transmembrane helix</keyword>
<feature type="transmembrane region" description="Helical" evidence="2">
    <location>
        <begin position="224"/>
        <end position="248"/>
    </location>
</feature>
<accession>A0ABR2HPI9</accession>
<evidence type="ECO:0000256" key="2">
    <source>
        <dbReference type="SAM" id="Phobius"/>
    </source>
</evidence>
<evidence type="ECO:0000313" key="4">
    <source>
        <dbReference type="Proteomes" id="UP001390339"/>
    </source>
</evidence>
<protein>
    <submittedName>
        <fullName evidence="3">Herpesvirus glycoprotein N</fullName>
    </submittedName>
</protein>